<dbReference type="EMBL" id="CP099464">
    <property type="protein sequence ID" value="UUO14566.1"/>
    <property type="molecule type" value="Genomic_DNA"/>
</dbReference>
<evidence type="ECO:0000313" key="3">
    <source>
        <dbReference type="Proteomes" id="UP001057561"/>
    </source>
</evidence>
<protein>
    <submittedName>
        <fullName evidence="2">Collagen-like protein</fullName>
    </submittedName>
</protein>
<feature type="region of interest" description="Disordered" evidence="1">
    <location>
        <begin position="53"/>
        <end position="73"/>
    </location>
</feature>
<gene>
    <name evidence="2" type="ORF">NG743_21435</name>
</gene>
<name>A0ABY5LVF7_9CYAN</name>
<organism evidence="2 3">
    <name type="scientific">Dolichospermum heterosporum TAC447</name>
    <dbReference type="NCBI Taxonomy" id="747523"/>
    <lineage>
        <taxon>Bacteria</taxon>
        <taxon>Bacillati</taxon>
        <taxon>Cyanobacteriota</taxon>
        <taxon>Cyanophyceae</taxon>
        <taxon>Nostocales</taxon>
        <taxon>Aphanizomenonaceae</taxon>
        <taxon>Dolichospermum</taxon>
        <taxon>Dolichospermum heterosporum</taxon>
    </lineage>
</organism>
<evidence type="ECO:0000256" key="1">
    <source>
        <dbReference type="SAM" id="MobiDB-lite"/>
    </source>
</evidence>
<dbReference type="Proteomes" id="UP001057561">
    <property type="component" value="Chromosome"/>
</dbReference>
<evidence type="ECO:0000313" key="2">
    <source>
        <dbReference type="EMBL" id="UUO14566.1"/>
    </source>
</evidence>
<proteinExistence type="predicted"/>
<feature type="region of interest" description="Disordered" evidence="1">
    <location>
        <begin position="85"/>
        <end position="133"/>
    </location>
</feature>
<accession>A0ABY5LVF7</accession>
<sequence length="472" mass="51550">MTVNIFVQLLIMHKNFRYQLPFLLTFCLFTNLLPAVGAVVCPRDVKELKVTGYYDRDGSNGRSGRDGRSGTSQIINADGSAVSLDLSGKDGEDGEDGEPGFRPSCRNHQEEGRDNINAPNGGDGGSGGDGGNGGQGGDLTVYYTNLADLRKIAVRAVGGEGGRGGRGARGAVGCSCRQRRWERESCTGRSGTLNRQCTQKVYRCYDGRDGSDGRDGRDGKPGRLGILSIVNGKEALADDKPTAEIAVSQLANQQFNLSKNKWQIRQGAKSLLAIGSVIADEYREFERRLDGSFKLVWLEKNAINNFANQSVKLSLNYNQEIDIAFPENLWVDGTAKTTGTLTDYTVNHAIFQEDVIRLAVAEFANSGQNLSFRIVDLAGKSDVINTRFKVKYRAQDNFDDAFNPQILYEGEVPAELVSRSYNNFTLALGKLKIPSQALNSGVKVDVEVVAIRSLGGRSIQQKISWQGVIRKR</sequence>
<dbReference type="RefSeq" id="WP_257120863.1">
    <property type="nucleotide sequence ID" value="NZ_CP099464.1"/>
</dbReference>
<feature type="compositionally biased region" description="Gly residues" evidence="1">
    <location>
        <begin position="121"/>
        <end position="133"/>
    </location>
</feature>
<keyword evidence="3" id="KW-1185">Reference proteome</keyword>
<feature type="compositionally biased region" description="Basic and acidic residues" evidence="1">
    <location>
        <begin position="53"/>
        <end position="68"/>
    </location>
</feature>
<reference evidence="2" key="1">
    <citation type="submission" date="2022-06" db="EMBL/GenBank/DDBJ databases">
        <title>Nostosin G and Spiroidesin B from the Cyanobacterium Dolichospermum sp. NIES-1697.</title>
        <authorList>
            <person name="Phan C.-S."/>
            <person name="Mehjabin J.J."/>
            <person name="Anas A.R.J."/>
            <person name="Hayasaka M."/>
            <person name="Onoki R."/>
            <person name="Wang J."/>
            <person name="Umezawa T."/>
            <person name="Washio K."/>
            <person name="Morikawa M."/>
            <person name="Okino T."/>
        </authorList>
    </citation>
    <scope>NUCLEOTIDE SEQUENCE</scope>
    <source>
        <strain evidence="2">NIES-1697</strain>
    </source>
</reference>